<feature type="domain" description="Alcohol dehydrogenase-like N-terminal" evidence="7">
    <location>
        <begin position="25"/>
        <end position="146"/>
    </location>
</feature>
<dbReference type="AlphaFoldDB" id="A0A1H9A2Y4"/>
<gene>
    <name evidence="8" type="ORF">SAMN05216195_10178</name>
</gene>
<dbReference type="Gene3D" id="3.90.180.10">
    <property type="entry name" value="Medium-chain alcohol dehydrogenases, catalytic domain"/>
    <property type="match status" value="1"/>
</dbReference>
<evidence type="ECO:0000256" key="2">
    <source>
        <dbReference type="ARBA" id="ARBA00022723"/>
    </source>
</evidence>
<evidence type="ECO:0000313" key="8">
    <source>
        <dbReference type="EMBL" id="SEP71029.1"/>
    </source>
</evidence>
<accession>A0A1H9A2Y4</accession>
<dbReference type="InterPro" id="IPR036291">
    <property type="entry name" value="NAD(P)-bd_dom_sf"/>
</dbReference>
<dbReference type="Gene3D" id="3.40.50.720">
    <property type="entry name" value="NAD(P)-binding Rossmann-like Domain"/>
    <property type="match status" value="1"/>
</dbReference>
<protein>
    <submittedName>
        <fullName evidence="8">Threonine dehydrogenase</fullName>
    </submittedName>
</protein>
<evidence type="ECO:0000259" key="6">
    <source>
        <dbReference type="Pfam" id="PF00107"/>
    </source>
</evidence>
<dbReference type="PROSITE" id="PS00059">
    <property type="entry name" value="ADH_ZINC"/>
    <property type="match status" value="1"/>
</dbReference>
<dbReference type="PANTHER" id="PTHR42813">
    <property type="entry name" value="ZINC-TYPE ALCOHOL DEHYDROGENASE-LIKE"/>
    <property type="match status" value="1"/>
</dbReference>
<dbReference type="EMBL" id="FOFT01000001">
    <property type="protein sequence ID" value="SEP71029.1"/>
    <property type="molecule type" value="Genomic_DNA"/>
</dbReference>
<dbReference type="GO" id="GO:0016491">
    <property type="term" value="F:oxidoreductase activity"/>
    <property type="evidence" value="ECO:0007669"/>
    <property type="project" value="UniProtKB-KW"/>
</dbReference>
<dbReference type="InterPro" id="IPR013149">
    <property type="entry name" value="ADH-like_C"/>
</dbReference>
<comment type="similarity">
    <text evidence="5">Belongs to the zinc-containing alcohol dehydrogenase family.</text>
</comment>
<keyword evidence="9" id="KW-1185">Reference proteome</keyword>
<dbReference type="SUPFAM" id="SSF51735">
    <property type="entry name" value="NAD(P)-binding Rossmann-fold domains"/>
    <property type="match status" value="1"/>
</dbReference>
<dbReference type="InterPro" id="IPR002328">
    <property type="entry name" value="ADH_Zn_CS"/>
</dbReference>
<organism evidence="8 9">
    <name type="scientific">Lentzea flaviverrucosa</name>
    <dbReference type="NCBI Taxonomy" id="200379"/>
    <lineage>
        <taxon>Bacteria</taxon>
        <taxon>Bacillati</taxon>
        <taxon>Actinomycetota</taxon>
        <taxon>Actinomycetes</taxon>
        <taxon>Pseudonocardiales</taxon>
        <taxon>Pseudonocardiaceae</taxon>
        <taxon>Lentzea</taxon>
    </lineage>
</organism>
<reference evidence="9" key="1">
    <citation type="submission" date="2016-10" db="EMBL/GenBank/DDBJ databases">
        <authorList>
            <person name="Varghese N."/>
            <person name="Submissions S."/>
        </authorList>
    </citation>
    <scope>NUCLEOTIDE SEQUENCE [LARGE SCALE GENOMIC DNA]</scope>
    <source>
        <strain evidence="9">CGMCC 4.578</strain>
    </source>
</reference>
<proteinExistence type="inferred from homology"/>
<dbReference type="InterPro" id="IPR013154">
    <property type="entry name" value="ADH-like_N"/>
</dbReference>
<evidence type="ECO:0000256" key="4">
    <source>
        <dbReference type="ARBA" id="ARBA00023002"/>
    </source>
</evidence>
<dbReference type="RefSeq" id="WP_090062298.1">
    <property type="nucleotide sequence ID" value="NZ_FOFT01000001.1"/>
</dbReference>
<feature type="domain" description="Alcohol dehydrogenase-like C-terminal" evidence="6">
    <location>
        <begin position="189"/>
        <end position="258"/>
    </location>
</feature>
<dbReference type="OrthoDB" id="241504at2"/>
<dbReference type="Pfam" id="PF08240">
    <property type="entry name" value="ADH_N"/>
    <property type="match status" value="1"/>
</dbReference>
<evidence type="ECO:0000313" key="9">
    <source>
        <dbReference type="Proteomes" id="UP000199028"/>
    </source>
</evidence>
<evidence type="ECO:0000256" key="5">
    <source>
        <dbReference type="RuleBase" id="RU361277"/>
    </source>
</evidence>
<sequence length="396" mass="42199">MKAVTWHGKRDVRVDTVPDPRIESPTDAVIRVTSTGVCGSDLHLYEVLGPFMTEGDVLGHEPMGIVEEVGAEVTSLKAGDRVVVPFNISCGHCFMCDRGLQSQCETTQVTSQGKGAALLGYTKLYGQVPGGQAEYLRVPQAQYGPIKVPDGPPDDRFVYLSDVLPTAWQAVEYAEIPAGGSVVVFGLGPIGQMCARVALHKGAGQVIGIDLVSERLARAEAHGATVIDTRDHDDIGDAVRALTSGRGADSVIDAVGMEAHGAPAARIAQNLVAALPQVAGALITEKAGIDRLSVLYAAIDSVRRGGTISLSGVYGGMIDPMPMMELFDKQVRLHMGQANVRRWVDEILPLLSGTDDPLGVDDFATHRLPLHEAPRAYEMFQKKLHGAQKVLLQPAS</sequence>
<dbReference type="InterPro" id="IPR011032">
    <property type="entry name" value="GroES-like_sf"/>
</dbReference>
<keyword evidence="2 5" id="KW-0479">Metal-binding</keyword>
<dbReference type="GO" id="GO:0008270">
    <property type="term" value="F:zinc ion binding"/>
    <property type="evidence" value="ECO:0007669"/>
    <property type="project" value="InterPro"/>
</dbReference>
<keyword evidence="4" id="KW-0560">Oxidoreductase</keyword>
<evidence type="ECO:0000259" key="7">
    <source>
        <dbReference type="Pfam" id="PF08240"/>
    </source>
</evidence>
<dbReference type="SUPFAM" id="SSF50129">
    <property type="entry name" value="GroES-like"/>
    <property type="match status" value="1"/>
</dbReference>
<evidence type="ECO:0000256" key="1">
    <source>
        <dbReference type="ARBA" id="ARBA00001947"/>
    </source>
</evidence>
<keyword evidence="3 5" id="KW-0862">Zinc</keyword>
<name>A0A1H9A2Y4_9PSEU</name>
<comment type="cofactor">
    <cofactor evidence="1 5">
        <name>Zn(2+)</name>
        <dbReference type="ChEBI" id="CHEBI:29105"/>
    </cofactor>
</comment>
<dbReference type="CDD" id="cd08283">
    <property type="entry name" value="FDH_like_1"/>
    <property type="match status" value="1"/>
</dbReference>
<dbReference type="Pfam" id="PF00107">
    <property type="entry name" value="ADH_zinc_N"/>
    <property type="match status" value="1"/>
</dbReference>
<dbReference type="PANTHER" id="PTHR42813:SF2">
    <property type="entry name" value="DEHYDROGENASE, ZINC-CONTAINING, PUTATIVE (AFU_ORTHOLOGUE AFUA_2G02810)-RELATED"/>
    <property type="match status" value="1"/>
</dbReference>
<dbReference type="Proteomes" id="UP000199028">
    <property type="component" value="Unassembled WGS sequence"/>
</dbReference>
<evidence type="ECO:0000256" key="3">
    <source>
        <dbReference type="ARBA" id="ARBA00022833"/>
    </source>
</evidence>